<evidence type="ECO:0000313" key="8">
    <source>
        <dbReference type="EMBL" id="HJF44910.1"/>
    </source>
</evidence>
<dbReference type="PANTHER" id="PTHR30480:SF13">
    <property type="entry name" value="BETA-HEXOSAMINIDASE"/>
    <property type="match status" value="1"/>
</dbReference>
<dbReference type="InterPro" id="IPR019800">
    <property type="entry name" value="Glyco_hydro_3_AS"/>
</dbReference>
<dbReference type="RefSeq" id="WP_273448454.1">
    <property type="nucleotide sequence ID" value="NZ_CALUGK010000048.1"/>
</dbReference>
<dbReference type="Proteomes" id="UP000697330">
    <property type="component" value="Unassembled WGS sequence"/>
</dbReference>
<reference evidence="8" key="2">
    <citation type="submission" date="2021-09" db="EMBL/GenBank/DDBJ databases">
        <authorList>
            <person name="Gilroy R."/>
        </authorList>
    </citation>
    <scope>NUCLEOTIDE SEQUENCE</scope>
    <source>
        <strain evidence="8">CHK124-7917</strain>
    </source>
</reference>
<comment type="similarity">
    <text evidence="2">Belongs to the glycosyl hydrolase 3 family.</text>
</comment>
<gene>
    <name evidence="8" type="ORF">K8U72_03910</name>
</gene>
<dbReference type="InterPro" id="IPR001764">
    <property type="entry name" value="Glyco_hydro_3_N"/>
</dbReference>
<dbReference type="GO" id="GO:0009254">
    <property type="term" value="P:peptidoglycan turnover"/>
    <property type="evidence" value="ECO:0007669"/>
    <property type="project" value="TreeGrafter"/>
</dbReference>
<feature type="region of interest" description="Disordered" evidence="6">
    <location>
        <begin position="37"/>
        <end position="77"/>
    </location>
</feature>
<name>A0A921GDT2_9ACTN</name>
<dbReference type="InterPro" id="IPR036962">
    <property type="entry name" value="Glyco_hydro_3_N_sf"/>
</dbReference>
<evidence type="ECO:0000256" key="5">
    <source>
        <dbReference type="ARBA" id="ARBA00023295"/>
    </source>
</evidence>
<dbReference type="AlphaFoldDB" id="A0A921GDT2"/>
<reference evidence="8" key="1">
    <citation type="journal article" date="2021" name="PeerJ">
        <title>Extensive microbial diversity within the chicken gut microbiome revealed by metagenomics and culture.</title>
        <authorList>
            <person name="Gilroy R."/>
            <person name="Ravi A."/>
            <person name="Getino M."/>
            <person name="Pursley I."/>
            <person name="Horton D.L."/>
            <person name="Alikhan N.F."/>
            <person name="Baker D."/>
            <person name="Gharbi K."/>
            <person name="Hall N."/>
            <person name="Watson M."/>
            <person name="Adriaenssens E.M."/>
            <person name="Foster-Nyarko E."/>
            <person name="Jarju S."/>
            <person name="Secka A."/>
            <person name="Antonio M."/>
            <person name="Oren A."/>
            <person name="Chaudhuri R.R."/>
            <person name="La Ragione R."/>
            <person name="Hildebrand F."/>
            <person name="Pallen M.J."/>
        </authorList>
    </citation>
    <scope>NUCLEOTIDE SEQUENCE</scope>
    <source>
        <strain evidence="8">CHK124-7917</strain>
    </source>
</reference>
<dbReference type="SUPFAM" id="SSF51445">
    <property type="entry name" value="(Trans)glycosidases"/>
    <property type="match status" value="1"/>
</dbReference>
<evidence type="ECO:0000256" key="3">
    <source>
        <dbReference type="ARBA" id="ARBA00012663"/>
    </source>
</evidence>
<sequence length="416" mass="43363">MGRRRSFAPALVALAVIAAVGVAAWAAWPSLMQAGPDDRAEPGVAVGEVSDRPAPGSGEGTEPEGGRPSLDERVSEAVSGMTLEEKVAQLFVVRPEDLTHVGTQVAAGEATRAALEELPVGGICYFAQNLVDPDQTREMLSNTQAYYEEVTGLPCFLAVDEEGGTVLRVGSNPAFGVERIGDMRDVASDEEARQAAVTIGSYLTDLGFNVDFAPDADIADVEGSTLGLRSFGASAEVVAPRVRAQVEGFLSTGILCSAKHFPGIGGAVGDSHDGTITADTTVEELRASELVPFEAAMEAGVPFVMVGHITLPNVTGDRVPASLSHAIVQGLLRDELGYDGIVITDALNMGAVVEEVGHDRIGVQALLAGVDMVLMPADLEAAYQGVLDAVASGELSEERIDESVARIVRTKLELVG</sequence>
<comment type="caution">
    <text evidence="8">The sequence shown here is derived from an EMBL/GenBank/DDBJ whole genome shotgun (WGS) entry which is preliminary data.</text>
</comment>
<evidence type="ECO:0000313" key="9">
    <source>
        <dbReference type="Proteomes" id="UP000697330"/>
    </source>
</evidence>
<feature type="domain" description="Glycoside hydrolase family 3 N-terminal" evidence="7">
    <location>
        <begin position="82"/>
        <end position="409"/>
    </location>
</feature>
<dbReference type="EC" id="3.2.1.52" evidence="3"/>
<evidence type="ECO:0000256" key="1">
    <source>
        <dbReference type="ARBA" id="ARBA00001231"/>
    </source>
</evidence>
<evidence type="ECO:0000259" key="7">
    <source>
        <dbReference type="Pfam" id="PF00933"/>
    </source>
</evidence>
<evidence type="ECO:0000256" key="4">
    <source>
        <dbReference type="ARBA" id="ARBA00022801"/>
    </source>
</evidence>
<dbReference type="InterPro" id="IPR050226">
    <property type="entry name" value="NagZ_Beta-hexosaminidase"/>
</dbReference>
<proteinExistence type="inferred from homology"/>
<keyword evidence="5" id="KW-0326">Glycosidase</keyword>
<dbReference type="EMBL" id="DYWQ01000060">
    <property type="protein sequence ID" value="HJF44910.1"/>
    <property type="molecule type" value="Genomic_DNA"/>
</dbReference>
<comment type="catalytic activity">
    <reaction evidence="1">
        <text>Hydrolysis of terminal non-reducing N-acetyl-D-hexosamine residues in N-acetyl-beta-D-hexosaminides.</text>
        <dbReference type="EC" id="3.2.1.52"/>
    </reaction>
</comment>
<dbReference type="GO" id="GO:0004563">
    <property type="term" value="F:beta-N-acetylhexosaminidase activity"/>
    <property type="evidence" value="ECO:0007669"/>
    <property type="project" value="UniProtKB-EC"/>
</dbReference>
<organism evidence="8 9">
    <name type="scientific">Thermophilibacter provencensis</name>
    <dbReference type="NCBI Taxonomy" id="1852386"/>
    <lineage>
        <taxon>Bacteria</taxon>
        <taxon>Bacillati</taxon>
        <taxon>Actinomycetota</taxon>
        <taxon>Coriobacteriia</taxon>
        <taxon>Coriobacteriales</taxon>
        <taxon>Atopobiaceae</taxon>
        <taxon>Thermophilibacter</taxon>
    </lineage>
</organism>
<protein>
    <recommendedName>
        <fullName evidence="3">beta-N-acetylhexosaminidase</fullName>
        <ecNumber evidence="3">3.2.1.52</ecNumber>
    </recommendedName>
</protein>
<evidence type="ECO:0000256" key="6">
    <source>
        <dbReference type="SAM" id="MobiDB-lite"/>
    </source>
</evidence>
<evidence type="ECO:0000256" key="2">
    <source>
        <dbReference type="ARBA" id="ARBA00005336"/>
    </source>
</evidence>
<keyword evidence="4 8" id="KW-0378">Hydrolase</keyword>
<accession>A0A921GDT2</accession>
<dbReference type="Gene3D" id="3.20.20.300">
    <property type="entry name" value="Glycoside hydrolase, family 3, N-terminal domain"/>
    <property type="match status" value="1"/>
</dbReference>
<dbReference type="PROSITE" id="PS00775">
    <property type="entry name" value="GLYCOSYL_HYDROL_F3"/>
    <property type="match status" value="1"/>
</dbReference>
<dbReference type="PANTHER" id="PTHR30480">
    <property type="entry name" value="BETA-HEXOSAMINIDASE-RELATED"/>
    <property type="match status" value="1"/>
</dbReference>
<dbReference type="Pfam" id="PF00933">
    <property type="entry name" value="Glyco_hydro_3"/>
    <property type="match status" value="1"/>
</dbReference>
<dbReference type="InterPro" id="IPR017853">
    <property type="entry name" value="GH"/>
</dbReference>
<dbReference type="GO" id="GO:0005975">
    <property type="term" value="P:carbohydrate metabolic process"/>
    <property type="evidence" value="ECO:0007669"/>
    <property type="project" value="InterPro"/>
</dbReference>